<dbReference type="InterPro" id="IPR051599">
    <property type="entry name" value="Cell_Envelope_Assoc"/>
</dbReference>
<gene>
    <name evidence="2" type="ORF">SAMN02745150_00902</name>
</gene>
<dbReference type="AlphaFoldDB" id="A0A1I1E8E9"/>
<feature type="domain" description="DUF218" evidence="1">
    <location>
        <begin position="43"/>
        <end position="155"/>
    </location>
</feature>
<dbReference type="STRING" id="34097.SAMN02745150_00902"/>
<dbReference type="PANTHER" id="PTHR30336:SF4">
    <property type="entry name" value="ENVELOPE BIOGENESIS FACTOR ELYC"/>
    <property type="match status" value="1"/>
</dbReference>
<dbReference type="GO" id="GO:0043164">
    <property type="term" value="P:Gram-negative-bacterium-type cell wall biogenesis"/>
    <property type="evidence" value="ECO:0007669"/>
    <property type="project" value="TreeGrafter"/>
</dbReference>
<sequence>MRLMMKVVFSIACILCILFGILMASLLFYAPSGQDIPSDAALITILGAGYHKDGYPVPALEQRLLKGISLWERMPAKSESLLLISGRREEVSIMHSFLENKGIPSHRIISHIYGTNTRATVLHAKSLLKGDKKYPVFISQAYHLPRIQFYTFVYGMPNARFIAANRIPLPMAEMMPLVFRESVAIFIFPFIYFWNQGESL</sequence>
<dbReference type="EMBL" id="FOKY01000006">
    <property type="protein sequence ID" value="SFB81260.1"/>
    <property type="molecule type" value="Genomic_DNA"/>
</dbReference>
<accession>A0A1I1E8E9</accession>
<organism evidence="2 3">
    <name type="scientific">Brevinema andersonii</name>
    <dbReference type="NCBI Taxonomy" id="34097"/>
    <lineage>
        <taxon>Bacteria</taxon>
        <taxon>Pseudomonadati</taxon>
        <taxon>Spirochaetota</taxon>
        <taxon>Spirochaetia</taxon>
        <taxon>Brevinematales</taxon>
        <taxon>Brevinemataceae</taxon>
        <taxon>Brevinema</taxon>
    </lineage>
</organism>
<dbReference type="GO" id="GO:0000270">
    <property type="term" value="P:peptidoglycan metabolic process"/>
    <property type="evidence" value="ECO:0007669"/>
    <property type="project" value="TreeGrafter"/>
</dbReference>
<dbReference type="RefSeq" id="WP_159428177.1">
    <property type="nucleotide sequence ID" value="NZ_FOKY01000006.1"/>
</dbReference>
<dbReference type="Proteomes" id="UP000240042">
    <property type="component" value="Unassembled WGS sequence"/>
</dbReference>
<dbReference type="OrthoDB" id="9782395at2"/>
<dbReference type="InterPro" id="IPR003848">
    <property type="entry name" value="DUF218"/>
</dbReference>
<proteinExistence type="predicted"/>
<dbReference type="GO" id="GO:0005886">
    <property type="term" value="C:plasma membrane"/>
    <property type="evidence" value="ECO:0007669"/>
    <property type="project" value="TreeGrafter"/>
</dbReference>
<keyword evidence="3" id="KW-1185">Reference proteome</keyword>
<protein>
    <submittedName>
        <fullName evidence="2">Protein SanA, affects membrane permeability for vancomycin</fullName>
    </submittedName>
</protein>
<evidence type="ECO:0000313" key="2">
    <source>
        <dbReference type="EMBL" id="SFB81260.1"/>
    </source>
</evidence>
<evidence type="ECO:0000259" key="1">
    <source>
        <dbReference type="Pfam" id="PF02698"/>
    </source>
</evidence>
<dbReference type="CDD" id="cd06259">
    <property type="entry name" value="YdcF-like"/>
    <property type="match status" value="1"/>
</dbReference>
<dbReference type="PANTHER" id="PTHR30336">
    <property type="entry name" value="INNER MEMBRANE PROTEIN, PROBABLE PERMEASE"/>
    <property type="match status" value="1"/>
</dbReference>
<reference evidence="3" key="1">
    <citation type="submission" date="2016-10" db="EMBL/GenBank/DDBJ databases">
        <authorList>
            <person name="Varghese N."/>
            <person name="Submissions S."/>
        </authorList>
    </citation>
    <scope>NUCLEOTIDE SEQUENCE [LARGE SCALE GENOMIC DNA]</scope>
    <source>
        <strain evidence="3">ATCC 43811</strain>
    </source>
</reference>
<name>A0A1I1E8E9_BREAD</name>
<evidence type="ECO:0000313" key="3">
    <source>
        <dbReference type="Proteomes" id="UP000240042"/>
    </source>
</evidence>
<dbReference type="Pfam" id="PF02698">
    <property type="entry name" value="DUF218"/>
    <property type="match status" value="1"/>
</dbReference>